<gene>
    <name evidence="1" type="ORF">CRV087</name>
</gene>
<organism evidence="1 2">
    <name type="scientific">Nile crocodilepox virus (isolate Crocodylus niloticus/Zimbabwe/Ume/2001)</name>
    <name type="common">CRV</name>
    <dbReference type="NCBI Taxonomy" id="1289473"/>
    <lineage>
        <taxon>Viruses</taxon>
        <taxon>Varidnaviria</taxon>
        <taxon>Bamfordvirae</taxon>
        <taxon>Nucleocytoviricota</taxon>
        <taxon>Pokkesviricetes</taxon>
        <taxon>Chitovirales</taxon>
        <taxon>Poxviridae</taxon>
        <taxon>Chordopoxvirinae</taxon>
        <taxon>Crocodylidpoxvirus</taxon>
        <taxon>Crocodylidpoxvirus nilecrocodilepox</taxon>
        <taxon>Nile crocodilepox virus</taxon>
    </lineage>
</organism>
<accession>Q070G4</accession>
<protein>
    <submittedName>
        <fullName evidence="1">GyrB-like ATPase domain protein</fullName>
    </submittedName>
</protein>
<dbReference type="EMBL" id="DQ356948">
    <property type="protein sequence ID" value="ABJ08978.1"/>
    <property type="molecule type" value="Genomic_DNA"/>
</dbReference>
<evidence type="ECO:0000313" key="1">
    <source>
        <dbReference type="EMBL" id="ABJ08978.1"/>
    </source>
</evidence>
<dbReference type="KEGG" id="vg:4363369"/>
<dbReference type="Gene3D" id="3.30.565.10">
    <property type="entry name" value="Histidine kinase-like ATPase, C-terminal domain"/>
    <property type="match status" value="1"/>
</dbReference>
<reference evidence="1 2" key="1">
    <citation type="journal article" date="2006" name="J. Virol.">
        <title>Genome of crocodilepox virus.</title>
        <authorList>
            <person name="Afonso C.L."/>
            <person name="Tulman E.R."/>
            <person name="Delhon G."/>
            <person name="Lu Z."/>
            <person name="Viljoen G.J."/>
            <person name="Wallace D.B."/>
            <person name="Kutish G.F."/>
            <person name="Rock D.L."/>
        </authorList>
    </citation>
    <scope>NUCLEOTIDE SEQUENCE [LARGE SCALE GENOMIC DNA]</scope>
    <source>
        <strain evidence="2">Isolate Crocodylus niloticus/Zimbabwe/Ume/2001</strain>
    </source>
</reference>
<organismHost>
    <name type="scientific">Crocodylus porosus</name>
    <name type="common">Saltwater crocodile</name>
    <name type="synonym">Estuarine crocodile</name>
    <dbReference type="NCBI Taxonomy" id="8502"/>
</organismHost>
<dbReference type="InterPro" id="IPR036890">
    <property type="entry name" value="HATPase_C_sf"/>
</dbReference>
<evidence type="ECO:0000313" key="2">
    <source>
        <dbReference type="Proteomes" id="UP000011300"/>
    </source>
</evidence>
<dbReference type="RefSeq" id="YP_784277.1">
    <property type="nucleotide sequence ID" value="NC_008030.1"/>
</dbReference>
<name>Q070G4_CPRVZ</name>
<organismHost>
    <name type="scientific">Crocodylus niloticus</name>
    <name type="common">Nile crocodile</name>
    <name type="synonym">African crocodile</name>
    <dbReference type="NCBI Taxonomy" id="8501"/>
</organismHost>
<sequence length="417" mass="46600">MANLEYGDVCVNECLHNVYSYMGPVELEEYVSVFGDKFVCHGGARRLFDEAMANAMDHCILNLTNRNLCKKAIYIELDGMTVSITNPSSMPVRGKVGRTDCVVPWHMISRPRCAGRSVGCVAGCYGIGLKLIRLFSREMCVEVCDGTDGYVYNSETDSWGSGSIVQPFVNPVAGDRFFKLRFSITGSLFNLHDSVMGKNFERYVRSRVEECVFYLVSNFICVPIYINGVEVNPGFPDPLASCFNLFFTYEYMSSTSKNVTGEATVYAISADSETTFPSGGIVNGARVDRLGLKAEVYRRMLEICPQLGAKGVRLFFTISCENVTFTSSQKREMSGAFYLENPFTAENLKRLCQPPAPTALIPLSHAFSRNFVRSCLHTVLDASFFAYMVYGNPTMEDCCKLIATMLTYRHAVSRFFR</sequence>
<proteinExistence type="predicted"/>
<dbReference type="Proteomes" id="UP000011300">
    <property type="component" value="Segment"/>
</dbReference>
<dbReference type="GeneID" id="4363369"/>
<organismHost>
    <name type="scientific">Crocodylus johnstoni</name>
    <name type="common">Australian freshwater crocodile</name>
    <dbReference type="NCBI Taxonomy" id="184234"/>
</organismHost>
<keyword evidence="2" id="KW-1185">Reference proteome</keyword>